<comment type="cofactor">
    <cofactor evidence="1">
        <name>heme b</name>
        <dbReference type="ChEBI" id="CHEBI:60344"/>
    </cofactor>
</comment>
<evidence type="ECO:0000256" key="2">
    <source>
        <dbReference type="ARBA" id="ARBA00022559"/>
    </source>
</evidence>
<dbReference type="GO" id="GO:0004601">
    <property type="term" value="F:peroxidase activity"/>
    <property type="evidence" value="ECO:0007669"/>
    <property type="project" value="UniProtKB-KW"/>
</dbReference>
<reference evidence="7 8" key="1">
    <citation type="journal article" date="2019" name="Nat. Ecol. Evol.">
        <title>Megaphylogeny resolves global patterns of mushroom evolution.</title>
        <authorList>
            <person name="Varga T."/>
            <person name="Krizsan K."/>
            <person name="Foldi C."/>
            <person name="Dima B."/>
            <person name="Sanchez-Garcia M."/>
            <person name="Sanchez-Ramirez S."/>
            <person name="Szollosi G.J."/>
            <person name="Szarkandi J.G."/>
            <person name="Papp V."/>
            <person name="Albert L."/>
            <person name="Andreopoulos W."/>
            <person name="Angelini C."/>
            <person name="Antonin V."/>
            <person name="Barry K.W."/>
            <person name="Bougher N.L."/>
            <person name="Buchanan P."/>
            <person name="Buyck B."/>
            <person name="Bense V."/>
            <person name="Catcheside P."/>
            <person name="Chovatia M."/>
            <person name="Cooper J."/>
            <person name="Damon W."/>
            <person name="Desjardin D."/>
            <person name="Finy P."/>
            <person name="Geml J."/>
            <person name="Haridas S."/>
            <person name="Hughes K."/>
            <person name="Justo A."/>
            <person name="Karasinski D."/>
            <person name="Kautmanova I."/>
            <person name="Kiss B."/>
            <person name="Kocsube S."/>
            <person name="Kotiranta H."/>
            <person name="LaButti K.M."/>
            <person name="Lechner B.E."/>
            <person name="Liimatainen K."/>
            <person name="Lipzen A."/>
            <person name="Lukacs Z."/>
            <person name="Mihaltcheva S."/>
            <person name="Morgado L.N."/>
            <person name="Niskanen T."/>
            <person name="Noordeloos M.E."/>
            <person name="Ohm R.A."/>
            <person name="Ortiz-Santana B."/>
            <person name="Ovrebo C."/>
            <person name="Racz N."/>
            <person name="Riley R."/>
            <person name="Savchenko A."/>
            <person name="Shiryaev A."/>
            <person name="Soop K."/>
            <person name="Spirin V."/>
            <person name="Szebenyi C."/>
            <person name="Tomsovsky M."/>
            <person name="Tulloss R.E."/>
            <person name="Uehling J."/>
            <person name="Grigoriev I.V."/>
            <person name="Vagvolgyi C."/>
            <person name="Papp T."/>
            <person name="Martin F.M."/>
            <person name="Miettinen O."/>
            <person name="Hibbett D.S."/>
            <person name="Nagy L.G."/>
        </authorList>
    </citation>
    <scope>NUCLEOTIDE SEQUENCE [LARGE SCALE GENOMIC DNA]</scope>
    <source>
        <strain evidence="7 8">CBS 962.96</strain>
    </source>
</reference>
<protein>
    <recommendedName>
        <fullName evidence="6">DyP dimeric alpha+beta barrel domain-containing protein</fullName>
    </recommendedName>
</protein>
<evidence type="ECO:0000313" key="7">
    <source>
        <dbReference type="EMBL" id="THU76798.1"/>
    </source>
</evidence>
<dbReference type="AlphaFoldDB" id="A0A4S8KNG8"/>
<dbReference type="PROSITE" id="PS51404">
    <property type="entry name" value="DYP_PEROXIDASE"/>
    <property type="match status" value="1"/>
</dbReference>
<keyword evidence="8" id="KW-1185">Reference proteome</keyword>
<dbReference type="Pfam" id="PF21105">
    <property type="entry name" value="DyP_N"/>
    <property type="match status" value="1"/>
</dbReference>
<dbReference type="Proteomes" id="UP000297245">
    <property type="component" value="Unassembled WGS sequence"/>
</dbReference>
<dbReference type="InterPro" id="IPR006314">
    <property type="entry name" value="Dyp_peroxidase"/>
</dbReference>
<dbReference type="EMBL" id="ML180704">
    <property type="protein sequence ID" value="THU76798.1"/>
    <property type="molecule type" value="Genomic_DNA"/>
</dbReference>
<keyword evidence="4" id="KW-0560">Oxidoreductase</keyword>
<evidence type="ECO:0000256" key="3">
    <source>
        <dbReference type="ARBA" id="ARBA00022723"/>
    </source>
</evidence>
<dbReference type="InterPro" id="IPR011008">
    <property type="entry name" value="Dimeric_a/b-barrel"/>
</dbReference>
<keyword evidence="2" id="KW-0575">Peroxidase</keyword>
<evidence type="ECO:0000259" key="6">
    <source>
        <dbReference type="Pfam" id="PF21105"/>
    </source>
</evidence>
<evidence type="ECO:0000256" key="4">
    <source>
        <dbReference type="ARBA" id="ARBA00023002"/>
    </source>
</evidence>
<dbReference type="InterPro" id="IPR049509">
    <property type="entry name" value="DyP_N"/>
</dbReference>
<keyword evidence="3" id="KW-0479">Metal-binding</keyword>
<keyword evidence="5" id="KW-0408">Iron</keyword>
<gene>
    <name evidence="7" type="ORF">K435DRAFT_813070</name>
</gene>
<sequence>MSTTPLDLNNIQGLVQCWYPQRRPRRTSSLRFKTPPLFRTALLALIPFIKTAAQAQADQKSIADHKLKGLTTLIPMTGTQIAFSNAGLTKLGITGVATPGVADPNSDPFLKGQFKDSKNIGDAGTGPDSDFVPAWDPAFGNANIHGVIFIGGSDHLTVDAELAKTKLILGLSVKEVIQIRGDTRPKDQSGHEHFGFLDGISNPTIIGFNDKNAPPGPKPVDRSVLLTGQLHIESCCASAC</sequence>
<feature type="domain" description="DyP dimeric alpha+beta barrel" evidence="6">
    <location>
        <begin position="36"/>
        <end position="185"/>
    </location>
</feature>
<evidence type="ECO:0000256" key="1">
    <source>
        <dbReference type="ARBA" id="ARBA00001970"/>
    </source>
</evidence>
<evidence type="ECO:0000256" key="5">
    <source>
        <dbReference type="ARBA" id="ARBA00023004"/>
    </source>
</evidence>
<dbReference type="OrthoDB" id="3207336at2759"/>
<proteinExistence type="predicted"/>
<organism evidence="7 8">
    <name type="scientific">Dendrothele bispora (strain CBS 962.96)</name>
    <dbReference type="NCBI Taxonomy" id="1314807"/>
    <lineage>
        <taxon>Eukaryota</taxon>
        <taxon>Fungi</taxon>
        <taxon>Dikarya</taxon>
        <taxon>Basidiomycota</taxon>
        <taxon>Agaricomycotina</taxon>
        <taxon>Agaricomycetes</taxon>
        <taxon>Agaricomycetidae</taxon>
        <taxon>Agaricales</taxon>
        <taxon>Agaricales incertae sedis</taxon>
        <taxon>Dendrothele</taxon>
    </lineage>
</organism>
<dbReference type="GO" id="GO:0020037">
    <property type="term" value="F:heme binding"/>
    <property type="evidence" value="ECO:0007669"/>
    <property type="project" value="InterPro"/>
</dbReference>
<dbReference type="SUPFAM" id="SSF54909">
    <property type="entry name" value="Dimeric alpha+beta barrel"/>
    <property type="match status" value="1"/>
</dbReference>
<evidence type="ECO:0000313" key="8">
    <source>
        <dbReference type="Proteomes" id="UP000297245"/>
    </source>
</evidence>
<accession>A0A4S8KNG8</accession>
<dbReference type="GO" id="GO:0046872">
    <property type="term" value="F:metal ion binding"/>
    <property type="evidence" value="ECO:0007669"/>
    <property type="project" value="UniProtKB-KW"/>
</dbReference>
<name>A0A4S8KNG8_DENBC</name>